<dbReference type="RefSeq" id="WP_123847156.1">
    <property type="nucleotide sequence ID" value="NZ_RPDH01000002.1"/>
</dbReference>
<comment type="caution">
    <text evidence="1">The sequence shown here is derived from an EMBL/GenBank/DDBJ whole genome shotgun (WGS) entry which is preliminary data.</text>
</comment>
<proteinExistence type="predicted"/>
<gene>
    <name evidence="1" type="ORF">EGT74_13895</name>
</gene>
<evidence type="ECO:0000313" key="2">
    <source>
        <dbReference type="Proteomes" id="UP000278351"/>
    </source>
</evidence>
<evidence type="ECO:0000313" key="1">
    <source>
        <dbReference type="EMBL" id="RPE08156.1"/>
    </source>
</evidence>
<accession>A0A3N4PIW0</accession>
<dbReference type="Pfam" id="PF20329">
    <property type="entry name" value="DUF6624"/>
    <property type="match status" value="1"/>
</dbReference>
<protein>
    <submittedName>
        <fullName evidence="1">Uncharacterized protein</fullName>
    </submittedName>
</protein>
<dbReference type="EMBL" id="RPDH01000002">
    <property type="protein sequence ID" value="RPE08156.1"/>
    <property type="molecule type" value="Genomic_DNA"/>
</dbReference>
<dbReference type="OrthoDB" id="1164858at2"/>
<sequence length="270" mass="31119">MFSQDFKAHKKQVIQELEQAFDLDQGTRKEFNDCVSASGMKHPECVRKRLAMVRQDSINQQIVSKVLDRYGWPPAGQITEKAGKAIFYVIQHAPLAFQLKYAGLVDTAFKRKAIIPLEYAFFIDRLRTKQGMAQLYGTQHEMDNLGNRYLYPVKNWYEVNTLRQQYGIPPLDLNETPEYRQYPKVFQNDTVVLIGHIYKDANTPIPDAAVVMDSVVLGKSNDSGFFIVCIPKKKDEDVFITIRPDADKPEGVRQAIRGSKEFYHIYVQFK</sequence>
<name>A0A3N4PIW0_9BACT</name>
<dbReference type="InterPro" id="IPR046732">
    <property type="entry name" value="DUF6624"/>
</dbReference>
<dbReference type="AlphaFoldDB" id="A0A3N4PIW0"/>
<keyword evidence="2" id="KW-1185">Reference proteome</keyword>
<organism evidence="1 2">
    <name type="scientific">Chitinophaga lutea</name>
    <dbReference type="NCBI Taxonomy" id="2488634"/>
    <lineage>
        <taxon>Bacteria</taxon>
        <taxon>Pseudomonadati</taxon>
        <taxon>Bacteroidota</taxon>
        <taxon>Chitinophagia</taxon>
        <taxon>Chitinophagales</taxon>
        <taxon>Chitinophagaceae</taxon>
        <taxon>Chitinophaga</taxon>
    </lineage>
</organism>
<reference evidence="1 2" key="1">
    <citation type="submission" date="2018-11" db="EMBL/GenBank/DDBJ databases">
        <title>Chitinophaga lutea sp.nov., isolate from arsenic contaminated soil.</title>
        <authorList>
            <person name="Zong Y."/>
        </authorList>
    </citation>
    <scope>NUCLEOTIDE SEQUENCE [LARGE SCALE GENOMIC DNA]</scope>
    <source>
        <strain evidence="1 2">ZY74</strain>
    </source>
</reference>
<dbReference type="Proteomes" id="UP000278351">
    <property type="component" value="Unassembled WGS sequence"/>
</dbReference>